<dbReference type="AlphaFoldDB" id="A0A7C8VFS4"/>
<dbReference type="EMBL" id="JAABOJ010000008">
    <property type="protein sequence ID" value="KAF3284962.1"/>
    <property type="molecule type" value="Genomic_DNA"/>
</dbReference>
<dbReference type="Proteomes" id="UP000474640">
    <property type="component" value="Unassembled WGS sequence"/>
</dbReference>
<dbReference type="OrthoDB" id="2142759at2759"/>
<name>A0A7C8VFS4_ORBOL</name>
<protein>
    <recommendedName>
        <fullName evidence="2">HNH nuclease domain-containing protein</fullName>
    </recommendedName>
</protein>
<evidence type="ECO:0000259" key="2">
    <source>
        <dbReference type="Pfam" id="PF13391"/>
    </source>
</evidence>
<evidence type="ECO:0000313" key="3">
    <source>
        <dbReference type="EMBL" id="KAF3284962.1"/>
    </source>
</evidence>
<feature type="region of interest" description="Disordered" evidence="1">
    <location>
        <begin position="172"/>
        <end position="220"/>
    </location>
</feature>
<accession>A0A7C8VFS4</accession>
<dbReference type="InterPro" id="IPR003615">
    <property type="entry name" value="HNH_nuc"/>
</dbReference>
<reference evidence="3 4" key="1">
    <citation type="submission" date="2020-01" db="EMBL/GenBank/DDBJ databases">
        <authorList>
            <person name="Palmer J.M."/>
        </authorList>
    </citation>
    <scope>NUCLEOTIDE SEQUENCE [LARGE SCALE GENOMIC DNA]</scope>
    <source>
        <strain evidence="3 4">TWF970</strain>
    </source>
</reference>
<organism evidence="3 4">
    <name type="scientific">Orbilia oligospora</name>
    <name type="common">Nematode-trapping fungus</name>
    <name type="synonym">Arthrobotrys oligospora</name>
    <dbReference type="NCBI Taxonomy" id="2813651"/>
    <lineage>
        <taxon>Eukaryota</taxon>
        <taxon>Fungi</taxon>
        <taxon>Dikarya</taxon>
        <taxon>Ascomycota</taxon>
        <taxon>Pezizomycotina</taxon>
        <taxon>Orbiliomycetes</taxon>
        <taxon>Orbiliales</taxon>
        <taxon>Orbiliaceae</taxon>
        <taxon>Orbilia</taxon>
    </lineage>
</organism>
<proteinExistence type="predicted"/>
<comment type="caution">
    <text evidence="3">The sequence shown here is derived from an EMBL/GenBank/DDBJ whole genome shotgun (WGS) entry which is preliminary data.</text>
</comment>
<dbReference type="Pfam" id="PF13391">
    <property type="entry name" value="HNH_2"/>
    <property type="match status" value="1"/>
</dbReference>
<feature type="domain" description="HNH nuclease" evidence="2">
    <location>
        <begin position="315"/>
        <end position="344"/>
    </location>
</feature>
<evidence type="ECO:0000313" key="4">
    <source>
        <dbReference type="Proteomes" id="UP000474640"/>
    </source>
</evidence>
<evidence type="ECO:0000256" key="1">
    <source>
        <dbReference type="SAM" id="MobiDB-lite"/>
    </source>
</evidence>
<gene>
    <name evidence="3" type="ORF">TWF970_011235</name>
</gene>
<feature type="compositionally biased region" description="Basic and acidic residues" evidence="1">
    <location>
        <begin position="202"/>
        <end position="220"/>
    </location>
</feature>
<sequence>MSSLRLTIRSVMWNIYIHTFKQTVIKPTRADAIAGFTCSNGLSISTRTIFEDLKIIYPSLHDYPNLTLWEVRDDGSVEFINSADEDREFEFKTLANNLRLCLGLIFHDTNHVLCQDLISRGAGITEHFHGIFTDTVDYSMEDHADERSICLIAGCAKVPVLKFDPEKNGYLPNEPTYHISPTRRSHTPSEDSASRPATPGSDELRQREEQESREFARNNFDIDPKSFEGSVKYAYTECLITRTNSRCGPLLCGPGYAATHMVPPTLWFAYPDERPVEDFLSYDDELVLNCPEERDIYPFNATPSPNTDEPGLRSRMISTWSVCNGLLLRSDVHEMFNRRIIAIHPVTYRIRLFGAMPVVLEYHGQVVQWRDGMMADRVALAHHYTQCVIENVGANSIERYRLQSSQVLGVWKRQVDTILQSAWGGDDASKDNYIQEESLIKEHSW</sequence>